<comment type="caution">
    <text evidence="2">The sequence shown here is derived from an EMBL/GenBank/DDBJ whole genome shotgun (WGS) entry which is preliminary data.</text>
</comment>
<dbReference type="GO" id="GO:0016740">
    <property type="term" value="F:transferase activity"/>
    <property type="evidence" value="ECO:0007669"/>
    <property type="project" value="UniProtKB-KW"/>
</dbReference>
<dbReference type="RefSeq" id="WP_135163048.1">
    <property type="nucleotide sequence ID" value="NZ_SPQS01000004.1"/>
</dbReference>
<dbReference type="InterPro" id="IPR016181">
    <property type="entry name" value="Acyl_CoA_acyltransferase"/>
</dbReference>
<organism evidence="2 3">
    <name type="scientific">Bradyrhizobium frederickii</name>
    <dbReference type="NCBI Taxonomy" id="2560054"/>
    <lineage>
        <taxon>Bacteria</taxon>
        <taxon>Pseudomonadati</taxon>
        <taxon>Pseudomonadota</taxon>
        <taxon>Alphaproteobacteria</taxon>
        <taxon>Hyphomicrobiales</taxon>
        <taxon>Nitrobacteraceae</taxon>
        <taxon>Bradyrhizobium</taxon>
    </lineage>
</organism>
<reference evidence="2 3" key="1">
    <citation type="submission" date="2019-03" db="EMBL/GenBank/DDBJ databases">
        <title>Bradyrhizobium strains diversity.</title>
        <authorList>
            <person name="Urquiaga M.C.O."/>
            <person name="Hungria M."/>
            <person name="Delamuta J.R.M."/>
            <person name="Klepa M.S."/>
        </authorList>
    </citation>
    <scope>NUCLEOTIDE SEQUENCE [LARGE SCALE GENOMIC DNA]</scope>
    <source>
        <strain evidence="2 3">CNPSo 3426</strain>
    </source>
</reference>
<evidence type="ECO:0000313" key="2">
    <source>
        <dbReference type="EMBL" id="TFV77786.1"/>
    </source>
</evidence>
<evidence type="ECO:0000259" key="1">
    <source>
        <dbReference type="Pfam" id="PF13480"/>
    </source>
</evidence>
<dbReference type="Proteomes" id="UP000297700">
    <property type="component" value="Unassembled WGS sequence"/>
</dbReference>
<evidence type="ECO:0000313" key="3">
    <source>
        <dbReference type="Proteomes" id="UP000297700"/>
    </source>
</evidence>
<dbReference type="Pfam" id="PF13480">
    <property type="entry name" value="Acetyltransf_6"/>
    <property type="match status" value="1"/>
</dbReference>
<dbReference type="AlphaFoldDB" id="A0A4Y9PFJ2"/>
<protein>
    <submittedName>
        <fullName evidence="2">GNAT family N-acetyltransferase</fullName>
    </submittedName>
</protein>
<name>A0A4Y9PFJ2_9BRAD</name>
<accession>A0A4Y9PFJ2</accession>
<proteinExistence type="predicted"/>
<dbReference type="EMBL" id="SPQS01000004">
    <property type="protein sequence ID" value="TFV77786.1"/>
    <property type="molecule type" value="Genomic_DNA"/>
</dbReference>
<dbReference type="InterPro" id="IPR038740">
    <property type="entry name" value="BioF2-like_GNAT_dom"/>
</dbReference>
<sequence>MVDIAQQAALHPASAKDAATARVPLTAIDPGQWRALAQRAIEPNGYYLPAWALAVSATARSRTNASALPAFAKTSSRLIGLMPVISLWRACKIPLPALVSAHPYGTLCSPLIDRDAPIEAATHVLQQARKAGAHALVLNDVALDGAAMNALKQALSRDGLKPRILSSYLRASLDATQDDETLLREALGSKKLKEQRRLRHRLEEHGPVTFDVARRPDEIGPALETFLQLEASGWKGKRGTALVQHAGDAAFIRHAVPALAETAQCEIITLRAGTTPVAAGIVLRHQDRAFFFKLGIDERFARYSPGVQLTLELTRHLCADPAIASADSTASADHPMINPIWRGRFAVGDVLVPLRRHDPVVALIHGALLGRNAAYVTARGLIRRLRK</sequence>
<feature type="domain" description="BioF2-like acetyltransferase" evidence="1">
    <location>
        <begin position="190"/>
        <end position="321"/>
    </location>
</feature>
<dbReference type="SUPFAM" id="SSF55729">
    <property type="entry name" value="Acyl-CoA N-acyltransferases (Nat)"/>
    <property type="match status" value="1"/>
</dbReference>
<keyword evidence="2" id="KW-0808">Transferase</keyword>
<gene>
    <name evidence="2" type="ORF">E4K64_08055</name>
</gene>